<dbReference type="EMBL" id="SSDS01000092">
    <property type="protein sequence ID" value="TXG75940.1"/>
    <property type="molecule type" value="Genomic_DNA"/>
</dbReference>
<dbReference type="Proteomes" id="UP000321026">
    <property type="component" value="Unassembled WGS sequence"/>
</dbReference>
<comment type="similarity">
    <text evidence="2">Belongs to the ribonucleoside diphosphate reductase class-2 family.</text>
</comment>
<dbReference type="InterPro" id="IPR050862">
    <property type="entry name" value="RdRp_reductase_class-2"/>
</dbReference>
<organism evidence="15 16">
    <name type="scientific">Candidatus Dojkabacteria bacterium</name>
    <dbReference type="NCBI Taxonomy" id="2099670"/>
    <lineage>
        <taxon>Bacteria</taxon>
        <taxon>Candidatus Dojkabacteria</taxon>
    </lineage>
</organism>
<dbReference type="EC" id="1.17.4.1" evidence="3"/>
<keyword evidence="6" id="KW-0237">DNA synthesis</keyword>
<dbReference type="InterPro" id="IPR000788">
    <property type="entry name" value="RNR_lg_C"/>
</dbReference>
<dbReference type="GO" id="GO:0000166">
    <property type="term" value="F:nucleotide binding"/>
    <property type="evidence" value="ECO:0007669"/>
    <property type="project" value="UniProtKB-KW"/>
</dbReference>
<evidence type="ECO:0000313" key="15">
    <source>
        <dbReference type="EMBL" id="TXG75940.1"/>
    </source>
</evidence>
<dbReference type="SMART" id="SM00306">
    <property type="entry name" value="HintN"/>
    <property type="match status" value="1"/>
</dbReference>
<sequence length="873" mass="97537">METEKEYPMLKFKYHFTKPGIDPFDEIIWEKRIASIKDGSTVIFKQEVEVPSFWSQTATDITAQHYFKVVGGQKEYSVKQCTSRVSKAFAKAGLKRKYFDKENSEIFEKELRYLLVNQYFCFNSPVWYNLGLEERGGLSACFIQSVEDSMESIKELQASETSLFLFGSGTGTNYSDLREKEAPLSKGGTSSGPLPFIKGLDTNAGAIKSGGKTRRAARMVILNVDHPNIEEFIDTKVLAERMAKDLIKLGWPSDYNGIVYSSLPYQNGNHSVRVTDSFMNAMVNDEEYLLNTFDKKPKHLSAQKVFNKIVDAAHYCADPGLQFDTVINEWHTCPNSGKINGSNPCCITGDTKILGTGNMTIEELYRKFTDGISDLPKVLSYNEEKYTFEYNFINRVWIAGTTEELVEIKTNKHTYLKCTPEHRIATLKNGEVEYVEAAKLACGTQLVTFQLDNNEYVVYTSLIKVPSTPVYDMEIDKNHNFTISSDNSWGGFVIHNSEYMFLDDSACNLASHNLKKYDKEGVFDTHSFEYATRLGITAMEIAVDISLYPTKKITENSKKFRPLGIGWTNGGALLMSRGIPYDSEEGRYTLGAITSLMTATAYNQSAVIARDCGGPFEGFANNKEPFMKVIRKHADSNQLLKHSSIKNGITDRSILSAAESMWESTEELGWAYGYRNSQASVLPPAGTISFMMDCDTTGIEPDIALVKYKKLAGGGYIKIVNKSVPDALRKLGYTEEEIEFICDHILKYETILGAPLKKEHIKVFDCAVGTRCISTDGHLLMMAACQPFLSGAISKTVNLPNEASIQDVYDTYMKAWKLGLKAIALYRDGCRASQPLNVKQQLFGANCNFCDGRTIKTGACFCCIECGQSTSCG</sequence>
<dbReference type="InterPro" id="IPR030934">
    <property type="entry name" value="Intein_C"/>
</dbReference>
<dbReference type="SUPFAM" id="SSF51998">
    <property type="entry name" value="PFL-like glycyl radical enzymes"/>
    <property type="match status" value="1"/>
</dbReference>
<dbReference type="InterPro" id="IPR006141">
    <property type="entry name" value="Intein_N"/>
</dbReference>
<proteinExistence type="inferred from homology"/>
<gene>
    <name evidence="15" type="ORF">E6Q11_05875</name>
</gene>
<dbReference type="GO" id="GO:0016539">
    <property type="term" value="P:intein-mediated protein splicing"/>
    <property type="evidence" value="ECO:0007669"/>
    <property type="project" value="InterPro"/>
</dbReference>
<dbReference type="AlphaFoldDB" id="A0A5C7J392"/>
<dbReference type="CDD" id="cd02888">
    <property type="entry name" value="RNR_II_dimer"/>
    <property type="match status" value="1"/>
</dbReference>
<dbReference type="InterPro" id="IPR013678">
    <property type="entry name" value="RNR_2_N"/>
</dbReference>
<dbReference type="SUPFAM" id="SSF51294">
    <property type="entry name" value="Hedgehog/intein (Hint) domain"/>
    <property type="match status" value="1"/>
</dbReference>
<dbReference type="PROSITE" id="PS50818">
    <property type="entry name" value="INTEIN_C_TER"/>
    <property type="match status" value="1"/>
</dbReference>
<evidence type="ECO:0000256" key="6">
    <source>
        <dbReference type="ARBA" id="ARBA00022634"/>
    </source>
</evidence>
<accession>A0A5C7J392</accession>
<dbReference type="PANTHER" id="PTHR43371">
    <property type="entry name" value="VITAMIN B12-DEPENDENT RIBONUCLEOTIDE REDUCTASE"/>
    <property type="match status" value="1"/>
</dbReference>
<dbReference type="NCBIfam" id="TIGR01445">
    <property type="entry name" value="intein_Nterm"/>
    <property type="match status" value="1"/>
</dbReference>
<comment type="cofactor">
    <cofactor evidence="1">
        <name>adenosylcob(III)alamin</name>
        <dbReference type="ChEBI" id="CHEBI:18408"/>
    </cofactor>
</comment>
<dbReference type="InterPro" id="IPR013344">
    <property type="entry name" value="RNR_NrdJ/NrdZ"/>
</dbReference>
<evidence type="ECO:0000256" key="5">
    <source>
        <dbReference type="ARBA" id="ARBA00022628"/>
    </source>
</evidence>
<comment type="catalytic activity">
    <reaction evidence="13">
        <text>a 2'-deoxyribonucleoside 5'-diphosphate + [thioredoxin]-disulfide + H2O = a ribonucleoside 5'-diphosphate + [thioredoxin]-dithiol</text>
        <dbReference type="Rhea" id="RHEA:23252"/>
        <dbReference type="Rhea" id="RHEA-COMP:10698"/>
        <dbReference type="Rhea" id="RHEA-COMP:10700"/>
        <dbReference type="ChEBI" id="CHEBI:15377"/>
        <dbReference type="ChEBI" id="CHEBI:29950"/>
        <dbReference type="ChEBI" id="CHEBI:50058"/>
        <dbReference type="ChEBI" id="CHEBI:57930"/>
        <dbReference type="ChEBI" id="CHEBI:73316"/>
        <dbReference type="EC" id="1.17.4.1"/>
    </reaction>
</comment>
<dbReference type="GO" id="GO:0004748">
    <property type="term" value="F:ribonucleoside-diphosphate reductase activity, thioredoxin disulfide as acceptor"/>
    <property type="evidence" value="ECO:0007669"/>
    <property type="project" value="UniProtKB-EC"/>
</dbReference>
<evidence type="ECO:0000256" key="11">
    <source>
        <dbReference type="ARBA" id="ARBA00025437"/>
    </source>
</evidence>
<keyword evidence="10" id="KW-0170">Cobalt</keyword>
<dbReference type="InterPro" id="IPR003587">
    <property type="entry name" value="Hint_dom_N"/>
</dbReference>
<name>A0A5C7J392_9BACT</name>
<evidence type="ECO:0000256" key="2">
    <source>
        <dbReference type="ARBA" id="ARBA00007405"/>
    </source>
</evidence>
<dbReference type="PROSITE" id="PS50817">
    <property type="entry name" value="INTEIN_N_TER"/>
    <property type="match status" value="1"/>
</dbReference>
<dbReference type="InterPro" id="IPR036844">
    <property type="entry name" value="Hint_dom_sf"/>
</dbReference>
<dbReference type="PANTHER" id="PTHR43371:SF1">
    <property type="entry name" value="RIBONUCLEOSIDE-DIPHOSPHATE REDUCTASE"/>
    <property type="match status" value="1"/>
</dbReference>
<evidence type="ECO:0000256" key="4">
    <source>
        <dbReference type="ARBA" id="ARBA00014409"/>
    </source>
</evidence>
<evidence type="ECO:0000256" key="9">
    <source>
        <dbReference type="ARBA" id="ARBA00023157"/>
    </source>
</evidence>
<dbReference type="GO" id="GO:0071897">
    <property type="term" value="P:DNA biosynthetic process"/>
    <property type="evidence" value="ECO:0007669"/>
    <property type="project" value="UniProtKB-KW"/>
</dbReference>
<dbReference type="GO" id="GO:0031419">
    <property type="term" value="F:cobalamin binding"/>
    <property type="evidence" value="ECO:0007669"/>
    <property type="project" value="UniProtKB-KW"/>
</dbReference>
<feature type="domain" description="Hint" evidence="14">
    <location>
        <begin position="344"/>
        <end position="450"/>
    </location>
</feature>
<dbReference type="Gene3D" id="3.20.70.20">
    <property type="match status" value="2"/>
</dbReference>
<dbReference type="CDD" id="cd00081">
    <property type="entry name" value="Hint"/>
    <property type="match status" value="1"/>
</dbReference>
<keyword evidence="5" id="KW-0846">Cobalamin</keyword>
<evidence type="ECO:0000259" key="14">
    <source>
        <dbReference type="SMART" id="SM00306"/>
    </source>
</evidence>
<evidence type="ECO:0000256" key="3">
    <source>
        <dbReference type="ARBA" id="ARBA00012274"/>
    </source>
</evidence>
<dbReference type="Pfam" id="PF08471">
    <property type="entry name" value="Ribonuc_red_2_N"/>
    <property type="match status" value="1"/>
</dbReference>
<evidence type="ECO:0000256" key="13">
    <source>
        <dbReference type="ARBA" id="ARBA00047754"/>
    </source>
</evidence>
<evidence type="ECO:0000256" key="7">
    <source>
        <dbReference type="ARBA" id="ARBA00022741"/>
    </source>
</evidence>
<comment type="function">
    <text evidence="11">Catalyzes the reduction of ribonucleotides to deoxyribonucleotides. May function to provide a pool of deoxyribonucleotide precursors for DNA repair during oxygen limitation and/or for immediate growth after restoration of oxygen.</text>
</comment>
<keyword evidence="8" id="KW-0560">Oxidoreductase</keyword>
<evidence type="ECO:0000256" key="8">
    <source>
        <dbReference type="ARBA" id="ARBA00023002"/>
    </source>
</evidence>
<evidence type="ECO:0000256" key="1">
    <source>
        <dbReference type="ARBA" id="ARBA00001922"/>
    </source>
</evidence>
<dbReference type="Gene3D" id="2.170.16.10">
    <property type="entry name" value="Hedgehog/Intein (Hint) domain"/>
    <property type="match status" value="1"/>
</dbReference>
<evidence type="ECO:0000256" key="12">
    <source>
        <dbReference type="ARBA" id="ARBA00033050"/>
    </source>
</evidence>
<dbReference type="GO" id="GO:0050897">
    <property type="term" value="F:cobalt ion binding"/>
    <property type="evidence" value="ECO:0007669"/>
    <property type="project" value="InterPro"/>
</dbReference>
<protein>
    <recommendedName>
        <fullName evidence="4">Vitamin B12-dependent ribonucleotide reductase</fullName>
        <ecNumber evidence="3">1.17.4.1</ecNumber>
    </recommendedName>
    <alternativeName>
        <fullName evidence="12">Ribonucleoside-diphosphate reductase NrdJ</fullName>
    </alternativeName>
</protein>
<comment type="caution">
    <text evidence="15">The sequence shown here is derived from an EMBL/GenBank/DDBJ whole genome shotgun (WGS) entry which is preliminary data.</text>
</comment>
<dbReference type="Pfam" id="PF02867">
    <property type="entry name" value="Ribonuc_red_lgC"/>
    <property type="match status" value="1"/>
</dbReference>
<reference evidence="15 16" key="1">
    <citation type="submission" date="2018-09" db="EMBL/GenBank/DDBJ databases">
        <title>Metagenome Assembled Genomes from an Advanced Water Purification Facility.</title>
        <authorList>
            <person name="Stamps B.W."/>
            <person name="Spear J.R."/>
        </authorList>
    </citation>
    <scope>NUCLEOTIDE SEQUENCE [LARGE SCALE GENOMIC DNA]</scope>
    <source>
        <strain evidence="15">Bin_63_2</strain>
    </source>
</reference>
<keyword evidence="9" id="KW-1015">Disulfide bond</keyword>
<keyword evidence="7" id="KW-0547">Nucleotide-binding</keyword>
<evidence type="ECO:0000313" key="16">
    <source>
        <dbReference type="Proteomes" id="UP000321026"/>
    </source>
</evidence>
<evidence type="ECO:0000256" key="10">
    <source>
        <dbReference type="ARBA" id="ARBA00023285"/>
    </source>
</evidence>